<dbReference type="Pfam" id="PF00072">
    <property type="entry name" value="Response_reg"/>
    <property type="match status" value="1"/>
</dbReference>
<dbReference type="RefSeq" id="WP_057481665.1">
    <property type="nucleotide sequence ID" value="NZ_BMWR01000003.1"/>
</dbReference>
<evidence type="ECO:0000313" key="4">
    <source>
        <dbReference type="Proteomes" id="UP000051643"/>
    </source>
</evidence>
<proteinExistence type="predicted"/>
<dbReference type="PANTHER" id="PTHR44520:SF2">
    <property type="entry name" value="RESPONSE REGULATOR RCP1"/>
    <property type="match status" value="1"/>
</dbReference>
<dbReference type="SUPFAM" id="SSF52172">
    <property type="entry name" value="CheY-like"/>
    <property type="match status" value="1"/>
</dbReference>
<evidence type="ECO:0000259" key="2">
    <source>
        <dbReference type="PROSITE" id="PS50110"/>
    </source>
</evidence>
<comment type="caution">
    <text evidence="3">The sequence shown here is derived from an EMBL/GenBank/DDBJ whole genome shotgun (WGS) entry which is preliminary data.</text>
</comment>
<dbReference type="PROSITE" id="PS50110">
    <property type="entry name" value="RESPONSE_REGULATORY"/>
    <property type="match status" value="1"/>
</dbReference>
<feature type="modified residue" description="4-aspartylphosphate" evidence="1">
    <location>
        <position position="60"/>
    </location>
</feature>
<reference evidence="3" key="1">
    <citation type="submission" date="2015-10" db="EMBL/GenBank/DDBJ databases">
        <title>Draft genome sequence of Salegentibacter mishustinae KCTC 12263.</title>
        <authorList>
            <person name="Lin W."/>
            <person name="Zheng Q."/>
        </authorList>
    </citation>
    <scope>NUCLEOTIDE SEQUENCE [LARGE SCALE GENOMIC DNA]</scope>
    <source>
        <strain evidence="3">KCTC 12263</strain>
    </source>
</reference>
<dbReference type="InterPro" id="IPR011006">
    <property type="entry name" value="CheY-like_superfamily"/>
</dbReference>
<accession>A0A0Q9ZHN9</accession>
<dbReference type="OrthoDB" id="673128at2"/>
<dbReference type="InterPro" id="IPR001789">
    <property type="entry name" value="Sig_transdc_resp-reg_receiver"/>
</dbReference>
<gene>
    <name evidence="3" type="ORF">APR42_04480</name>
</gene>
<dbReference type="STRING" id="270918.APR42_04480"/>
<evidence type="ECO:0000313" key="3">
    <source>
        <dbReference type="EMBL" id="KRG29194.1"/>
    </source>
</evidence>
<keyword evidence="1" id="KW-0597">Phosphoprotein</keyword>
<dbReference type="SMART" id="SM00448">
    <property type="entry name" value="REC"/>
    <property type="match status" value="1"/>
</dbReference>
<dbReference type="Gene3D" id="3.40.50.2300">
    <property type="match status" value="1"/>
</dbReference>
<sequence length="136" mass="15933">MLEVIIVDDDQIVVFIQKKMISNHEIATNPVCFNKADAALNYLKEQQQLKNKKEFLIFLDINMPNMNGWDFLDCLENNEEKSHYHVVMVTSSINKEDKEEAKKYSMVRLFIEKPIHSSDCEKIKEIPEISHFFAPV</sequence>
<dbReference type="Proteomes" id="UP000051643">
    <property type="component" value="Unassembled WGS sequence"/>
</dbReference>
<dbReference type="InterPro" id="IPR052893">
    <property type="entry name" value="TCS_response_regulator"/>
</dbReference>
<name>A0A0Q9ZHN9_9FLAO</name>
<dbReference type="EMBL" id="LKTP01000012">
    <property type="protein sequence ID" value="KRG29194.1"/>
    <property type="molecule type" value="Genomic_DNA"/>
</dbReference>
<dbReference type="AlphaFoldDB" id="A0A0Q9ZHN9"/>
<protein>
    <recommendedName>
        <fullName evidence="2">Response regulatory domain-containing protein</fullName>
    </recommendedName>
</protein>
<dbReference type="PANTHER" id="PTHR44520">
    <property type="entry name" value="RESPONSE REGULATOR RCP1-RELATED"/>
    <property type="match status" value="1"/>
</dbReference>
<dbReference type="GO" id="GO:0000160">
    <property type="term" value="P:phosphorelay signal transduction system"/>
    <property type="evidence" value="ECO:0007669"/>
    <property type="project" value="InterPro"/>
</dbReference>
<organism evidence="3 4">
    <name type="scientific">Salegentibacter mishustinae</name>
    <dbReference type="NCBI Taxonomy" id="270918"/>
    <lineage>
        <taxon>Bacteria</taxon>
        <taxon>Pseudomonadati</taxon>
        <taxon>Bacteroidota</taxon>
        <taxon>Flavobacteriia</taxon>
        <taxon>Flavobacteriales</taxon>
        <taxon>Flavobacteriaceae</taxon>
        <taxon>Salegentibacter</taxon>
    </lineage>
</organism>
<keyword evidence="4" id="KW-1185">Reference proteome</keyword>
<feature type="domain" description="Response regulatory" evidence="2">
    <location>
        <begin position="3"/>
        <end position="128"/>
    </location>
</feature>
<evidence type="ECO:0000256" key="1">
    <source>
        <dbReference type="PROSITE-ProRule" id="PRU00169"/>
    </source>
</evidence>